<dbReference type="GO" id="GO:0046496">
    <property type="term" value="P:nicotinamide nucleotide metabolic process"/>
    <property type="evidence" value="ECO:0007669"/>
    <property type="project" value="UniProtKB-UniRule"/>
</dbReference>
<dbReference type="GO" id="GO:0110051">
    <property type="term" value="P:metabolite repair"/>
    <property type="evidence" value="ECO:0007669"/>
    <property type="project" value="TreeGrafter"/>
</dbReference>
<sequence>MVEALSPEEIRAIDMNAEFLGVSRLQLMENAGKGVVDVIGAAGALSGKSVLVLAHTGNKGGDGFVSARHAASMGARVTVVLLAKPDQIITEEARANFLAVSKMRHSITVLTAPTESELALLEGLFCSADIIIDAMLGTGARGVLREPVRTAVRMANSAKALKVAIDVPTGIDSGTGEVMGDAFRADLTVTHHKPKSGIVKDIARGYVGDLKTISIGVPPEAEIFAGPGDISLALPPRRLHSHKGENGRLLVIGGSSRYTGAPALAAMAALRTGIDLAVVAVPRSIAREVRCYSPDLIVLPLNSEDHLSAESIPQISGEIARADAVVIGMGLGEDPETADSVLEIVGLLSKAGVPAVIDADAIKALGRSPGAVRGTKSVLTPHAGEFLALTGVRLPEEKEEGWRDRLPIVMEWASKLGVTILLKSRYDVVSDGFRYRVKNIGNPGMTVGGTGDVLAGVTGALLSRGAEPFRAAVAASFINSYAGDLLEEELGQRFTARDLVDALPYALKKFGH</sequence>
<evidence type="ECO:0000256" key="14">
    <source>
        <dbReference type="ARBA" id="ARBA00025153"/>
    </source>
</evidence>
<comment type="similarity">
    <text evidence="17">Belongs to the NnrD/CARKD family.</text>
</comment>
<dbReference type="Pfam" id="PF03853">
    <property type="entry name" value="YjeF_N"/>
    <property type="match status" value="1"/>
</dbReference>
<evidence type="ECO:0000256" key="13">
    <source>
        <dbReference type="ARBA" id="ARBA00023268"/>
    </source>
</evidence>
<evidence type="ECO:0000256" key="17">
    <source>
        <dbReference type="HAMAP-Rule" id="MF_01965"/>
    </source>
</evidence>
<dbReference type="HAMAP" id="MF_01966">
    <property type="entry name" value="NADHX_epimerase"/>
    <property type="match status" value="1"/>
</dbReference>
<feature type="binding site" evidence="17">
    <location>
        <position position="452"/>
    </location>
    <ligand>
        <name>(6S)-NADPHX</name>
        <dbReference type="ChEBI" id="CHEBI:64076"/>
    </ligand>
</feature>
<evidence type="ECO:0000256" key="18">
    <source>
        <dbReference type="HAMAP-Rule" id="MF_01966"/>
    </source>
</evidence>
<gene>
    <name evidence="18" type="primary">nnrE</name>
    <name evidence="17" type="synonym">nnrD</name>
    <name evidence="22" type="ORF">Metus_0447</name>
</gene>
<evidence type="ECO:0000256" key="8">
    <source>
        <dbReference type="ARBA" id="ARBA00022857"/>
    </source>
</evidence>
<evidence type="ECO:0000256" key="1">
    <source>
        <dbReference type="ARBA" id="ARBA00000013"/>
    </source>
</evidence>
<evidence type="ECO:0000256" key="5">
    <source>
        <dbReference type="ARBA" id="ARBA00022723"/>
    </source>
</evidence>
<feature type="binding site" evidence="18">
    <location>
        <position position="166"/>
    </location>
    <ligand>
        <name>(6S)-NADPHX</name>
        <dbReference type="ChEBI" id="CHEBI:64076"/>
    </ligand>
</feature>
<keyword evidence="10 17" id="KW-0520">NAD</keyword>
<dbReference type="PANTHER" id="PTHR12592">
    <property type="entry name" value="ATP-DEPENDENT (S)-NAD(P)H-HYDRATE DEHYDRATASE FAMILY MEMBER"/>
    <property type="match status" value="1"/>
</dbReference>
<keyword evidence="5 18" id="KW-0479">Metal-binding</keyword>
<evidence type="ECO:0000256" key="11">
    <source>
        <dbReference type="ARBA" id="ARBA00023235"/>
    </source>
</evidence>
<dbReference type="EC" id="5.1.99.6" evidence="19"/>
<keyword evidence="6 17" id="KW-0547">Nucleotide-binding</keyword>
<comment type="caution">
    <text evidence="17">Lacks conserved residue(s) required for the propagation of feature annotation.</text>
</comment>
<comment type="catalytic activity">
    <reaction evidence="16 17 19">
        <text>(6S)-NADPHX + ADP = AMP + phosphate + NADPH + H(+)</text>
        <dbReference type="Rhea" id="RHEA:32235"/>
        <dbReference type="ChEBI" id="CHEBI:15378"/>
        <dbReference type="ChEBI" id="CHEBI:43474"/>
        <dbReference type="ChEBI" id="CHEBI:57783"/>
        <dbReference type="ChEBI" id="CHEBI:64076"/>
        <dbReference type="ChEBI" id="CHEBI:456215"/>
        <dbReference type="ChEBI" id="CHEBI:456216"/>
        <dbReference type="EC" id="4.2.1.136"/>
    </reaction>
</comment>
<dbReference type="Gene3D" id="3.40.50.10260">
    <property type="entry name" value="YjeF N-terminal domain"/>
    <property type="match status" value="1"/>
</dbReference>
<dbReference type="Gene3D" id="3.40.1190.20">
    <property type="match status" value="1"/>
</dbReference>
<dbReference type="InterPro" id="IPR004443">
    <property type="entry name" value="YjeF_N_dom"/>
</dbReference>
<dbReference type="InterPro" id="IPR029056">
    <property type="entry name" value="Ribokinase-like"/>
</dbReference>
<dbReference type="EMBL" id="RXGA01000002">
    <property type="protein sequence ID" value="RWX73668.1"/>
    <property type="molecule type" value="Genomic_DNA"/>
</dbReference>
<evidence type="ECO:0000256" key="16">
    <source>
        <dbReference type="ARBA" id="ARBA00049209"/>
    </source>
</evidence>
<feature type="binding site" evidence="18">
    <location>
        <position position="133"/>
    </location>
    <ligand>
        <name>K(+)</name>
        <dbReference type="ChEBI" id="CHEBI:29103"/>
    </ligand>
</feature>
<comment type="catalytic activity">
    <reaction evidence="1 18 19">
        <text>(6R)-NADHX = (6S)-NADHX</text>
        <dbReference type="Rhea" id="RHEA:32215"/>
        <dbReference type="ChEBI" id="CHEBI:64074"/>
        <dbReference type="ChEBI" id="CHEBI:64075"/>
        <dbReference type="EC" id="5.1.99.6"/>
    </reaction>
</comment>
<accession>A0A3S3RCB9</accession>
<evidence type="ECO:0000256" key="15">
    <source>
        <dbReference type="ARBA" id="ARBA00048238"/>
    </source>
</evidence>
<feature type="binding site" evidence="17">
    <location>
        <position position="451"/>
    </location>
    <ligand>
        <name>AMP</name>
        <dbReference type="ChEBI" id="CHEBI:456215"/>
    </ligand>
</feature>
<evidence type="ECO:0000313" key="22">
    <source>
        <dbReference type="EMBL" id="RWX73668.1"/>
    </source>
</evidence>
<name>A0A3S3RCB9_METS7</name>
<dbReference type="GO" id="GO:0052856">
    <property type="term" value="F:NAD(P)HX epimerase activity"/>
    <property type="evidence" value="ECO:0007669"/>
    <property type="project" value="UniProtKB-UniRule"/>
</dbReference>
<dbReference type="SUPFAM" id="SSF64153">
    <property type="entry name" value="YjeF N-terminal domain-like"/>
    <property type="match status" value="1"/>
</dbReference>
<evidence type="ECO:0000256" key="12">
    <source>
        <dbReference type="ARBA" id="ARBA00023239"/>
    </source>
</evidence>
<keyword evidence="12 17" id="KW-0456">Lyase</keyword>
<comment type="caution">
    <text evidence="22">The sequence shown here is derived from an EMBL/GenBank/DDBJ whole genome shotgun (WGS) entry which is preliminary data.</text>
</comment>
<comment type="catalytic activity">
    <reaction evidence="15 17 19">
        <text>(6S)-NADHX + ADP = AMP + phosphate + NADH + H(+)</text>
        <dbReference type="Rhea" id="RHEA:32223"/>
        <dbReference type="ChEBI" id="CHEBI:15378"/>
        <dbReference type="ChEBI" id="CHEBI:43474"/>
        <dbReference type="ChEBI" id="CHEBI:57945"/>
        <dbReference type="ChEBI" id="CHEBI:64074"/>
        <dbReference type="ChEBI" id="CHEBI:456215"/>
        <dbReference type="ChEBI" id="CHEBI:456216"/>
        <dbReference type="EC" id="4.2.1.136"/>
    </reaction>
</comment>
<dbReference type="NCBIfam" id="TIGR00197">
    <property type="entry name" value="yjeF_nterm"/>
    <property type="match status" value="1"/>
</dbReference>
<dbReference type="InterPro" id="IPR030677">
    <property type="entry name" value="Nnr"/>
</dbReference>
<feature type="binding site" evidence="18">
    <location>
        <position position="169"/>
    </location>
    <ligand>
        <name>K(+)</name>
        <dbReference type="ChEBI" id="CHEBI:29103"/>
    </ligand>
</feature>
<dbReference type="Proteomes" id="UP000288215">
    <property type="component" value="Unassembled WGS sequence"/>
</dbReference>
<evidence type="ECO:0000256" key="7">
    <source>
        <dbReference type="ARBA" id="ARBA00022840"/>
    </source>
</evidence>
<dbReference type="PIRSF" id="PIRSF017184">
    <property type="entry name" value="Nnr"/>
    <property type="match status" value="1"/>
</dbReference>
<dbReference type="GO" id="GO:0005524">
    <property type="term" value="F:ATP binding"/>
    <property type="evidence" value="ECO:0007669"/>
    <property type="project" value="UniProtKB-UniRule"/>
</dbReference>
<dbReference type="GO" id="GO:0046872">
    <property type="term" value="F:metal ion binding"/>
    <property type="evidence" value="ECO:0007669"/>
    <property type="project" value="UniProtKB-UniRule"/>
</dbReference>
<comment type="function">
    <text evidence="17">Catalyzes the dehydration of the S-form of NAD(P)HX at the expense of ADP, which is converted to AMP. Together with NAD(P)HX epimerase, which catalyzes the epimerization of the S- and R-forms, the enzyme allows the repair of both epimers of NAD(P)HX, a damaged form of NAD(P)H that is a result of enzymatic or heat-dependent hydration.</text>
</comment>
<dbReference type="Pfam" id="PF01256">
    <property type="entry name" value="Carb_kinase"/>
    <property type="match status" value="1"/>
</dbReference>
<comment type="similarity">
    <text evidence="4 19">In the C-terminal section; belongs to the NnrD/CARKD family.</text>
</comment>
<evidence type="ECO:0000259" key="20">
    <source>
        <dbReference type="PROSITE" id="PS51383"/>
    </source>
</evidence>
<comment type="cofactor">
    <cofactor evidence="17">
        <name>Mg(2+)</name>
        <dbReference type="ChEBI" id="CHEBI:18420"/>
    </cofactor>
</comment>
<dbReference type="HAMAP" id="MF_01965">
    <property type="entry name" value="NADHX_dehydratase"/>
    <property type="match status" value="1"/>
</dbReference>
<keyword evidence="13" id="KW-0511">Multifunctional enzyme</keyword>
<organism evidence="22 23">
    <name type="scientific">Methanosuratincola subterraneus</name>
    <dbReference type="NCBI Taxonomy" id="2593994"/>
    <lineage>
        <taxon>Archaea</taxon>
        <taxon>Thermoproteota</taxon>
        <taxon>Methanosuratincolia</taxon>
        <taxon>Candidatus Methanomethylicales</taxon>
        <taxon>Candidatus Methanomethylicaceae</taxon>
        <taxon>Candidatus Methanosuratincola (ex Vanwonterghem et al. 2016)</taxon>
    </lineage>
</organism>
<dbReference type="SUPFAM" id="SSF53613">
    <property type="entry name" value="Ribokinase-like"/>
    <property type="match status" value="1"/>
</dbReference>
<feature type="binding site" evidence="18">
    <location>
        <begin position="137"/>
        <end position="143"/>
    </location>
    <ligand>
        <name>(6S)-NADPHX</name>
        <dbReference type="ChEBI" id="CHEBI:64076"/>
    </ligand>
</feature>
<dbReference type="PROSITE" id="PS51385">
    <property type="entry name" value="YJEF_N"/>
    <property type="match status" value="1"/>
</dbReference>
<dbReference type="NCBIfam" id="TIGR00196">
    <property type="entry name" value="yjeF_cterm"/>
    <property type="match status" value="1"/>
</dbReference>
<dbReference type="PROSITE" id="PS51383">
    <property type="entry name" value="YJEF_C_3"/>
    <property type="match status" value="1"/>
</dbReference>
<comment type="similarity">
    <text evidence="18">Belongs to the NnrE/AIBP family.</text>
</comment>
<dbReference type="InterPro" id="IPR036652">
    <property type="entry name" value="YjeF_N_dom_sf"/>
</dbReference>
<evidence type="ECO:0000256" key="19">
    <source>
        <dbReference type="PIRNR" id="PIRNR017184"/>
    </source>
</evidence>
<dbReference type="InterPro" id="IPR000631">
    <property type="entry name" value="CARKD"/>
</dbReference>
<evidence type="ECO:0000256" key="10">
    <source>
        <dbReference type="ARBA" id="ARBA00023027"/>
    </source>
</evidence>
<dbReference type="GO" id="GO:0052855">
    <property type="term" value="F:ADP-dependent NAD(P)H-hydrate dehydratase activity"/>
    <property type="evidence" value="ECO:0007669"/>
    <property type="project" value="UniProtKB-UniRule"/>
</dbReference>
<feature type="binding site" evidence="17">
    <location>
        <position position="382"/>
    </location>
    <ligand>
        <name>(6S)-NADPHX</name>
        <dbReference type="ChEBI" id="CHEBI:64076"/>
    </ligand>
</feature>
<keyword evidence="7 17" id="KW-0067">ATP-binding</keyword>
<dbReference type="EC" id="4.2.1.136" evidence="19"/>
<evidence type="ECO:0000256" key="2">
    <source>
        <dbReference type="ARBA" id="ARBA00000909"/>
    </source>
</evidence>
<comment type="similarity">
    <text evidence="3 19">In the N-terminal section; belongs to the NnrE/AIBP family.</text>
</comment>
<feature type="domain" description="YjeF C-terminal" evidence="20">
    <location>
        <begin position="226"/>
        <end position="510"/>
    </location>
</feature>
<evidence type="ECO:0000259" key="21">
    <source>
        <dbReference type="PROSITE" id="PS51385"/>
    </source>
</evidence>
<evidence type="ECO:0000256" key="3">
    <source>
        <dbReference type="ARBA" id="ARBA00006001"/>
    </source>
</evidence>
<evidence type="ECO:0000256" key="6">
    <source>
        <dbReference type="ARBA" id="ARBA00022741"/>
    </source>
</evidence>
<evidence type="ECO:0000256" key="9">
    <source>
        <dbReference type="ARBA" id="ARBA00022958"/>
    </source>
</evidence>
<comment type="cofactor">
    <cofactor evidence="18 19">
        <name>K(+)</name>
        <dbReference type="ChEBI" id="CHEBI:29103"/>
    </cofactor>
    <text evidence="18 19">Binds 1 potassium ion per subunit.</text>
</comment>
<evidence type="ECO:0000313" key="23">
    <source>
        <dbReference type="Proteomes" id="UP000288215"/>
    </source>
</evidence>
<proteinExistence type="inferred from homology"/>
<reference evidence="22 23" key="1">
    <citation type="submission" date="2018-12" db="EMBL/GenBank/DDBJ databases">
        <title>The complete genome of the methanogenic archaea of the candidate phylum Verstraetearchaeota, obtained from the metagenome of underground thermal water.</title>
        <authorList>
            <person name="Kadnikov V.V."/>
            <person name="Mardanov A.V."/>
            <person name="Beletsky A.V."/>
            <person name="Karnachuk O.V."/>
            <person name="Ravin N.V."/>
        </authorList>
    </citation>
    <scope>NUCLEOTIDE SEQUENCE [LARGE SCALE GENOMIC DNA]</scope>
    <source>
        <strain evidence="22">Ch88</strain>
    </source>
</reference>
<keyword evidence="8 17" id="KW-0521">NADP</keyword>
<comment type="subunit">
    <text evidence="17">Homotetramer.</text>
</comment>
<dbReference type="PANTHER" id="PTHR12592:SF0">
    <property type="entry name" value="ATP-DEPENDENT (S)-NAD(P)H-HYDRATE DEHYDRATASE"/>
    <property type="match status" value="1"/>
</dbReference>
<protein>
    <recommendedName>
        <fullName evidence="19">Bifunctional NAD(P)H-hydrate repair enzyme</fullName>
    </recommendedName>
    <alternativeName>
        <fullName evidence="19">Nicotinamide nucleotide repair protein</fullName>
    </alternativeName>
    <domain>
        <recommendedName>
            <fullName evidence="19">ADP-dependent (S)-NAD(P)H-hydrate dehydratase</fullName>
            <ecNumber evidence="19">4.2.1.136</ecNumber>
        </recommendedName>
        <alternativeName>
            <fullName evidence="19">ADP-dependent NAD(P)HX dehydratase</fullName>
        </alternativeName>
    </domain>
    <domain>
        <recommendedName>
            <fullName evidence="19">NAD(P)H-hydrate epimerase</fullName>
            <ecNumber evidence="19">5.1.99.6</ecNumber>
        </recommendedName>
    </domain>
</protein>
<feature type="binding site" evidence="17">
    <location>
        <position position="330"/>
    </location>
    <ligand>
        <name>(6S)-NADPHX</name>
        <dbReference type="ChEBI" id="CHEBI:64076"/>
    </ligand>
</feature>
<comment type="catalytic activity">
    <reaction evidence="2 18 19">
        <text>(6R)-NADPHX = (6S)-NADPHX</text>
        <dbReference type="Rhea" id="RHEA:32227"/>
        <dbReference type="ChEBI" id="CHEBI:64076"/>
        <dbReference type="ChEBI" id="CHEBI:64077"/>
        <dbReference type="EC" id="5.1.99.6"/>
    </reaction>
</comment>
<keyword evidence="9 18" id="KW-0630">Potassium</keyword>
<keyword evidence="11 18" id="KW-0413">Isomerase</keyword>
<feature type="domain" description="YjeF N-terminal" evidence="21">
    <location>
        <begin position="10"/>
        <end position="223"/>
    </location>
</feature>
<dbReference type="AlphaFoldDB" id="A0A3S3RCB9"/>
<comment type="function">
    <text evidence="18">Catalyzes the epimerization of the S- and R-forms of NAD(P)HX, a damaged form of NAD(P)H that is a result of enzymatic or heat-dependent hydration. This is a prerequisite for the S-specific NAD(P)H-hydrate dehydratase to allow the repair of both epimers of NAD(P)HX.</text>
</comment>
<comment type="function">
    <text evidence="14 19">Bifunctional enzyme that catalyzes the epimerization of the S- and R-forms of NAD(P)HX and the dehydration of the S-form of NAD(P)HX at the expense of ADP, which is converted to AMP. This allows the repair of both epimers of NAD(P)HX, a damaged form of NAD(P)H that is a result of enzymatic or heat-dependent hydration.</text>
</comment>
<dbReference type="CDD" id="cd01171">
    <property type="entry name" value="YXKO-related"/>
    <property type="match status" value="1"/>
</dbReference>
<feature type="binding site" evidence="17">
    <location>
        <position position="261"/>
    </location>
    <ligand>
        <name>(6S)-NADPHX</name>
        <dbReference type="ChEBI" id="CHEBI:64076"/>
    </ligand>
</feature>
<evidence type="ECO:0000256" key="4">
    <source>
        <dbReference type="ARBA" id="ARBA00009524"/>
    </source>
</evidence>